<evidence type="ECO:0000313" key="9">
    <source>
        <dbReference type="EMBL" id="KAF7289559.1"/>
    </source>
</evidence>
<proteinExistence type="inferred from homology"/>
<dbReference type="InterPro" id="IPR011032">
    <property type="entry name" value="GroES-like_sf"/>
</dbReference>
<dbReference type="InterPro" id="IPR036291">
    <property type="entry name" value="NAD(P)-bd_dom_sf"/>
</dbReference>
<feature type="compositionally biased region" description="Polar residues" evidence="6">
    <location>
        <begin position="695"/>
        <end position="712"/>
    </location>
</feature>
<dbReference type="PROSITE" id="PS00059">
    <property type="entry name" value="ADH_ZINC"/>
    <property type="match status" value="1"/>
</dbReference>
<feature type="region of interest" description="Disordered" evidence="6">
    <location>
        <begin position="362"/>
        <end position="386"/>
    </location>
</feature>
<evidence type="ECO:0000256" key="6">
    <source>
        <dbReference type="SAM" id="MobiDB-lite"/>
    </source>
</evidence>
<comment type="cofactor">
    <cofactor evidence="1 5">
        <name>Zn(2+)</name>
        <dbReference type="ChEBI" id="CHEBI:29105"/>
    </cofactor>
</comment>
<dbReference type="InterPro" id="IPR002328">
    <property type="entry name" value="ADH_Zn_CS"/>
</dbReference>
<evidence type="ECO:0000256" key="4">
    <source>
        <dbReference type="ARBA" id="ARBA00023002"/>
    </source>
</evidence>
<evidence type="ECO:0008006" key="11">
    <source>
        <dbReference type="Google" id="ProtNLM"/>
    </source>
</evidence>
<evidence type="ECO:0000256" key="5">
    <source>
        <dbReference type="RuleBase" id="RU361277"/>
    </source>
</evidence>
<feature type="region of interest" description="Disordered" evidence="6">
    <location>
        <begin position="691"/>
        <end position="726"/>
    </location>
</feature>
<keyword evidence="4" id="KW-0560">Oxidoreductase</keyword>
<dbReference type="Gene3D" id="3.90.180.10">
    <property type="entry name" value="Medium-chain alcohol dehydrogenases, catalytic domain"/>
    <property type="match status" value="1"/>
</dbReference>
<keyword evidence="2 5" id="KW-0479">Metal-binding</keyword>
<evidence type="ECO:0000313" key="10">
    <source>
        <dbReference type="Proteomes" id="UP000613580"/>
    </source>
</evidence>
<dbReference type="EMBL" id="JACAZE010000028">
    <property type="protein sequence ID" value="KAF7289559.1"/>
    <property type="molecule type" value="Genomic_DNA"/>
</dbReference>
<dbReference type="Proteomes" id="UP000613580">
    <property type="component" value="Unassembled WGS sequence"/>
</dbReference>
<feature type="compositionally biased region" description="Polar residues" evidence="6">
    <location>
        <begin position="1258"/>
        <end position="1268"/>
    </location>
</feature>
<feature type="compositionally biased region" description="Acidic residues" evidence="6">
    <location>
        <begin position="1169"/>
        <end position="1183"/>
    </location>
</feature>
<feature type="domain" description="Alcohol dehydrogenase-like N-terminal" evidence="8">
    <location>
        <begin position="30"/>
        <end position="134"/>
    </location>
</feature>
<evidence type="ECO:0000256" key="2">
    <source>
        <dbReference type="ARBA" id="ARBA00022723"/>
    </source>
</evidence>
<accession>A0A8H6VQ38</accession>
<dbReference type="FunFam" id="3.40.50.720:FF:000022">
    <property type="entry name" value="Cinnamyl alcohol dehydrogenase"/>
    <property type="match status" value="1"/>
</dbReference>
<dbReference type="InterPro" id="IPR013154">
    <property type="entry name" value="ADH-like_N"/>
</dbReference>
<feature type="region of interest" description="Disordered" evidence="6">
    <location>
        <begin position="1168"/>
        <end position="1190"/>
    </location>
</feature>
<dbReference type="Pfam" id="PF00107">
    <property type="entry name" value="ADH_zinc_N"/>
    <property type="match status" value="1"/>
</dbReference>
<feature type="domain" description="Alcohol dehydrogenase-like C-terminal" evidence="7">
    <location>
        <begin position="174"/>
        <end position="295"/>
    </location>
</feature>
<dbReference type="GO" id="GO:0016616">
    <property type="term" value="F:oxidoreductase activity, acting on the CH-OH group of donors, NAD or NADP as acceptor"/>
    <property type="evidence" value="ECO:0007669"/>
    <property type="project" value="InterPro"/>
</dbReference>
<keyword evidence="10" id="KW-1185">Reference proteome</keyword>
<dbReference type="SUPFAM" id="SSF50129">
    <property type="entry name" value="GroES-like"/>
    <property type="match status" value="1"/>
</dbReference>
<reference evidence="9" key="1">
    <citation type="submission" date="2020-05" db="EMBL/GenBank/DDBJ databases">
        <title>Mycena genomes resolve the evolution of fungal bioluminescence.</title>
        <authorList>
            <person name="Tsai I.J."/>
        </authorList>
    </citation>
    <scope>NUCLEOTIDE SEQUENCE</scope>
    <source>
        <strain evidence="9">110903Hualien_Pintung</strain>
    </source>
</reference>
<comment type="similarity">
    <text evidence="5">Belongs to the zinc-containing alcohol dehydrogenase family.</text>
</comment>
<sequence>MSDDIDYTVFKGSADGTVVQATTTRAPPAAKEVLLRITHSGICGTDEHYVHTDMALGHEGIGVVEQIGSGVSKVSVGDIVGWGYTHKTCGTCESCLRGHDQYCINKEEYGSHNFHQGSYGTHAIWSEDFLFKIPAGLDLETAATLMCAGATIFGIIESYNVRPTDRVAVAGMGGLGHLAIQFLAKMGCATVVFSATDAKREEAMRLGATEFVVTAGVEKFEGVEPVDHFIITTSAALNLRPYLSVLKPEAKIYPTTVTDEDIPVPIMPLIARGISIQGTAIANRAVYTRMLDFAKRNNIRAIVERFPMTLGGSNDYANLLHAYEGQLAKSKRLQEEFDTLKDTYDTFNDSVASRFEKVRQREADVNQKEERLGEREQQLKNADKEKTQLQSALKTSLNDAATTKRALQESQSAGGDLQAKLVQVDQNLKRAVEEIAELKTRRDEAAQREQASSREMARLKGEVDAKQTESAIQQIGNRALLVAEARDKLEKRNGDLAQQLEQEQSATTQLSQSLKTQRSIAAKAESSTNAARLQLRKYRIQAQHLQQTGAARESELVATTSQLAATQVEMERRLADKEEEHKAAELITKTRFQNERDNNATLKQQLATSETVTKEAKASLDAAQSDLQKFRAEAVQLKARMAQEKRQYTRRVSELEERVSELSRDWDVRETELGQLKARIEEREALLDQERAEKTTLQQELDSTRATAATTKEQLDSAENAARKDRSRAAASALLLREVTAERDAQRAKLQTCEKDLEDAKQELEDEREHNVATLNAAREELDEHEAQKQELAERVEDLEEQIAEARAKNVQEEDTNAELREELETTKVELGIQTTACRDSRLDVMKYRSRAKKFNAERDTKIQELAEVANEKAELALAVSEAQDREAELRADKTRLEELLRRPEQRDARVQQLEQELSKMRSELADAQAALKAQTAREAKANKAAATADKLSRELGNDASEISRLARENSELRSRLIAAPASTSAAQTAGQIVEAVNRDVAAQLNPLWEYIAGLEFQSGRAESADEIVAKVPLVKQLLQQARITKLCNEMKTYPNPVGRPLAAEIVAIQAKSTALNLLNRTSWMEFRPNQRSFLYPIQRTLVCGGDSAHMLVFNPTEWYDDQQKWVENIALLIKWQKNKRFDLFVNTGPDGSEVRYAGIYQVVRFRQEDDEDEDDEDEDDEAAGPGIEQSEIPSWIPIPAIVNALGCRVSLEVVQKHFSDPSKIRVECFGLKCVGFDHELYAELRRRWIAGGGSGSGKPQAQAQTMESAAAPVTPGPKSRPRTTDPRRPRPTTDGAASATAAPPRLKRKRSDVLREDGEDDDSAREGMPKKMPFPPFASVSRKKVN</sequence>
<dbReference type="InterPro" id="IPR013149">
    <property type="entry name" value="ADH-like_C"/>
</dbReference>
<evidence type="ECO:0000256" key="1">
    <source>
        <dbReference type="ARBA" id="ARBA00001947"/>
    </source>
</evidence>
<dbReference type="Pfam" id="PF08240">
    <property type="entry name" value="ADH_N"/>
    <property type="match status" value="1"/>
</dbReference>
<gene>
    <name evidence="9" type="ORF">HMN09_01317900</name>
</gene>
<name>A0A8H6VQ38_MYCCL</name>
<evidence type="ECO:0000256" key="3">
    <source>
        <dbReference type="ARBA" id="ARBA00022833"/>
    </source>
</evidence>
<dbReference type="PANTHER" id="PTHR42683">
    <property type="entry name" value="ALDEHYDE REDUCTASE"/>
    <property type="match status" value="1"/>
</dbReference>
<dbReference type="OrthoDB" id="1879366at2759"/>
<dbReference type="Gene3D" id="3.40.50.720">
    <property type="entry name" value="NAD(P)-binding Rossmann-like Domain"/>
    <property type="match status" value="1"/>
</dbReference>
<dbReference type="CDD" id="cd05283">
    <property type="entry name" value="CAD1"/>
    <property type="match status" value="1"/>
</dbReference>
<feature type="region of interest" description="Disordered" evidence="6">
    <location>
        <begin position="1253"/>
        <end position="1347"/>
    </location>
</feature>
<dbReference type="GO" id="GO:0008270">
    <property type="term" value="F:zinc ion binding"/>
    <property type="evidence" value="ECO:0007669"/>
    <property type="project" value="InterPro"/>
</dbReference>
<keyword evidence="3 5" id="KW-0862">Zinc</keyword>
<protein>
    <recommendedName>
        <fullName evidence="11">Enoyl reductase (ER) domain-containing protein</fullName>
    </recommendedName>
</protein>
<comment type="caution">
    <text evidence="9">The sequence shown here is derived from an EMBL/GenBank/DDBJ whole genome shotgun (WGS) entry which is preliminary data.</text>
</comment>
<evidence type="ECO:0000259" key="7">
    <source>
        <dbReference type="Pfam" id="PF00107"/>
    </source>
</evidence>
<dbReference type="InterPro" id="IPR047109">
    <property type="entry name" value="CAD-like"/>
</dbReference>
<organism evidence="9 10">
    <name type="scientific">Mycena chlorophos</name>
    <name type="common">Agaric fungus</name>
    <name type="synonym">Agaricus chlorophos</name>
    <dbReference type="NCBI Taxonomy" id="658473"/>
    <lineage>
        <taxon>Eukaryota</taxon>
        <taxon>Fungi</taxon>
        <taxon>Dikarya</taxon>
        <taxon>Basidiomycota</taxon>
        <taxon>Agaricomycotina</taxon>
        <taxon>Agaricomycetes</taxon>
        <taxon>Agaricomycetidae</taxon>
        <taxon>Agaricales</taxon>
        <taxon>Marasmiineae</taxon>
        <taxon>Mycenaceae</taxon>
        <taxon>Mycena</taxon>
    </lineage>
</organism>
<evidence type="ECO:0000259" key="8">
    <source>
        <dbReference type="Pfam" id="PF08240"/>
    </source>
</evidence>
<dbReference type="SUPFAM" id="SSF51735">
    <property type="entry name" value="NAD(P)-binding Rossmann-fold domains"/>
    <property type="match status" value="1"/>
</dbReference>